<organism evidence="4 5">
    <name type="scientific">Lasiodiplodia theobromae</name>
    <dbReference type="NCBI Taxonomy" id="45133"/>
    <lineage>
        <taxon>Eukaryota</taxon>
        <taxon>Fungi</taxon>
        <taxon>Dikarya</taxon>
        <taxon>Ascomycota</taxon>
        <taxon>Pezizomycotina</taxon>
        <taxon>Dothideomycetes</taxon>
        <taxon>Dothideomycetes incertae sedis</taxon>
        <taxon>Botryosphaeriales</taxon>
        <taxon>Botryosphaeriaceae</taxon>
        <taxon>Lasiodiplodia</taxon>
    </lineage>
</organism>
<gene>
    <name evidence="4" type="ORF">BFW01_g878</name>
</gene>
<dbReference type="InterPro" id="IPR015421">
    <property type="entry name" value="PyrdxlP-dep_Trfase_major"/>
</dbReference>
<evidence type="ECO:0000313" key="5">
    <source>
        <dbReference type="Proteomes" id="UP000627934"/>
    </source>
</evidence>
<dbReference type="InterPro" id="IPR049704">
    <property type="entry name" value="Aminotrans_3_PPA_site"/>
</dbReference>
<dbReference type="EMBL" id="MDYX01000040">
    <property type="protein sequence ID" value="KAF9630316.1"/>
    <property type="molecule type" value="Genomic_DNA"/>
</dbReference>
<proteinExistence type="inferred from homology"/>
<dbReference type="AlphaFoldDB" id="A0A8H7IRC6"/>
<protein>
    <submittedName>
        <fullName evidence="4">Acetylornithine aminotransferase protein</fullName>
    </submittedName>
</protein>
<reference evidence="4" key="1">
    <citation type="submission" date="2016-08" db="EMBL/GenBank/DDBJ databases">
        <authorList>
            <person name="Yan J."/>
        </authorList>
    </citation>
    <scope>NUCLEOTIDE SEQUENCE</scope>
    <source>
        <strain evidence="4">CSS-01s</strain>
    </source>
</reference>
<dbReference type="PANTHER" id="PTHR43094:SF1">
    <property type="entry name" value="AMINOTRANSFERASE CLASS-III"/>
    <property type="match status" value="1"/>
</dbReference>
<keyword evidence="4" id="KW-0808">Transferase</keyword>
<evidence type="ECO:0000256" key="2">
    <source>
        <dbReference type="ARBA" id="ARBA00022898"/>
    </source>
</evidence>
<keyword evidence="4" id="KW-0032">Aminotransferase</keyword>
<dbReference type="Pfam" id="PF00202">
    <property type="entry name" value="Aminotran_3"/>
    <property type="match status" value="1"/>
</dbReference>
<dbReference type="CDD" id="cd00610">
    <property type="entry name" value="OAT_like"/>
    <property type="match status" value="1"/>
</dbReference>
<reference evidence="4" key="2">
    <citation type="journal article" date="2018" name="DNA Res.">
        <title>Comparative genome and transcriptome analyses reveal adaptations to opportunistic infections in woody plant degrading pathogens of Botryosphaeriaceae.</title>
        <authorList>
            <person name="Yan J.Y."/>
            <person name="Zhao W.S."/>
            <person name="Chen Z."/>
            <person name="Xing Q.K."/>
            <person name="Zhang W."/>
            <person name="Chethana K.W.T."/>
            <person name="Xue M.F."/>
            <person name="Xu J.P."/>
            <person name="Phillips A.J.L."/>
            <person name="Wang Y."/>
            <person name="Liu J.H."/>
            <person name="Liu M."/>
            <person name="Zhou Y."/>
            <person name="Jayawardena R.S."/>
            <person name="Manawasinghe I.S."/>
            <person name="Huang J.B."/>
            <person name="Qiao G.H."/>
            <person name="Fu C.Y."/>
            <person name="Guo F.F."/>
            <person name="Dissanayake A.J."/>
            <person name="Peng Y.L."/>
            <person name="Hyde K.D."/>
            <person name="Li X.H."/>
        </authorList>
    </citation>
    <scope>NUCLEOTIDE SEQUENCE</scope>
    <source>
        <strain evidence="4">CSS-01s</strain>
    </source>
</reference>
<evidence type="ECO:0000256" key="1">
    <source>
        <dbReference type="ARBA" id="ARBA00008954"/>
    </source>
</evidence>
<dbReference type="PANTHER" id="PTHR43094">
    <property type="entry name" value="AMINOTRANSFERASE"/>
    <property type="match status" value="1"/>
</dbReference>
<dbReference type="Gene3D" id="3.40.640.10">
    <property type="entry name" value="Type I PLP-dependent aspartate aminotransferase-like (Major domain)"/>
    <property type="match status" value="1"/>
</dbReference>
<evidence type="ECO:0000313" key="4">
    <source>
        <dbReference type="EMBL" id="KAF9630316.1"/>
    </source>
</evidence>
<dbReference type="Gene3D" id="3.90.1150.10">
    <property type="entry name" value="Aspartate Aminotransferase, domain 1"/>
    <property type="match status" value="1"/>
</dbReference>
<comment type="similarity">
    <text evidence="1 3">Belongs to the class-III pyridoxal-phosphate-dependent aminotransferase family.</text>
</comment>
<comment type="caution">
    <text evidence="4">The sequence shown here is derived from an EMBL/GenBank/DDBJ whole genome shotgun (WGS) entry which is preliminary data.</text>
</comment>
<dbReference type="SUPFAM" id="SSF53383">
    <property type="entry name" value="PLP-dependent transferases"/>
    <property type="match status" value="1"/>
</dbReference>
<dbReference type="NCBIfam" id="NF005685">
    <property type="entry name" value="PRK07483.1"/>
    <property type="match status" value="1"/>
</dbReference>
<dbReference type="InterPro" id="IPR015424">
    <property type="entry name" value="PyrdxlP-dep_Trfase"/>
</dbReference>
<dbReference type="PROSITE" id="PS00600">
    <property type="entry name" value="AA_TRANSFER_CLASS_3"/>
    <property type="match status" value="1"/>
</dbReference>
<name>A0A8H7IRC6_9PEZI</name>
<sequence>MHTQLRTRPPLVASASGLVLNFPDKGPIIDATGGATAAIIGHGNAEVAAAVAAQMAQLSYCHTLAYTNAPAEDLADHLICAANAGLADDDGSSSFARAYLVGSGSEAVESAMKLARQYFWERGQTGRTHYIARRQSYHGNTLGAMSLTHAPGRTAPYGGIAMANVSHVSPCYAYQYQHPNETDEAYVARLAGELDEEFRRVGEGKVVAFVGETVAGSIAGCVPPVRGYWRAVKEVCERYGALLVLDEVMCGMGRTGAAFAWQEEEGVVPDIVAVGKGLGGGYIPIAAVLAQRRIMEALEQGSGSVVQSYTFQAHAVASAAALAVQRIVKREGLVENSKRMGEVLERLLVERLGEKRFVGNVRGRGCFYAVEFVKDKQTKESLDPALKFAFKIQAKALDMGVHLYPMSGTVDGKRGDHILLAPAITVDEEMLTKIVSVFEAAYDAAEKEIAI</sequence>
<dbReference type="GO" id="GO:0008483">
    <property type="term" value="F:transaminase activity"/>
    <property type="evidence" value="ECO:0007669"/>
    <property type="project" value="UniProtKB-KW"/>
</dbReference>
<dbReference type="InterPro" id="IPR005814">
    <property type="entry name" value="Aminotrans_3"/>
</dbReference>
<evidence type="ECO:0000256" key="3">
    <source>
        <dbReference type="RuleBase" id="RU003560"/>
    </source>
</evidence>
<dbReference type="InterPro" id="IPR015422">
    <property type="entry name" value="PyrdxlP-dep_Trfase_small"/>
</dbReference>
<dbReference type="GO" id="GO:0030170">
    <property type="term" value="F:pyridoxal phosphate binding"/>
    <property type="evidence" value="ECO:0007669"/>
    <property type="project" value="InterPro"/>
</dbReference>
<accession>A0A8H7IRC6</accession>
<dbReference type="GO" id="GO:0005829">
    <property type="term" value="C:cytosol"/>
    <property type="evidence" value="ECO:0007669"/>
    <property type="project" value="TreeGrafter"/>
</dbReference>
<keyword evidence="2 3" id="KW-0663">Pyridoxal phosphate</keyword>
<dbReference type="Proteomes" id="UP000627934">
    <property type="component" value="Unassembled WGS sequence"/>
</dbReference>